<dbReference type="PANTHER" id="PTHR10587">
    <property type="entry name" value="GLYCOSYL TRANSFERASE-RELATED"/>
    <property type="match status" value="1"/>
</dbReference>
<dbReference type="GO" id="GO:0005975">
    <property type="term" value="P:carbohydrate metabolic process"/>
    <property type="evidence" value="ECO:0007669"/>
    <property type="project" value="InterPro"/>
</dbReference>
<comment type="caution">
    <text evidence="2">The sequence shown here is derived from an EMBL/GenBank/DDBJ whole genome shotgun (WGS) entry which is preliminary data.</text>
</comment>
<dbReference type="SUPFAM" id="SSF88713">
    <property type="entry name" value="Glycoside hydrolase/deacetylase"/>
    <property type="match status" value="1"/>
</dbReference>
<sequence>MVVLGICLGLGVLLAAFYASASMRAGIYVRSICRLNATDKRIAITFDDGPAGNATERVLDVLKDFGVQATFFCVGVRVLEFPELVERMVGEGHTVGLHSWAHGNGYPLKSYRAMRYDTERTQDALEPLLGMRVQLYRPPFGVTNPTIGRLVRCEGLKCVGWSIRSFDTFWRSPSRVSRRVLQKLRPGAIVLLHDRLPEAAETLRLVLQGVIARGYRVVPLDLE</sequence>
<dbReference type="Pfam" id="PF01522">
    <property type="entry name" value="Polysacc_deac_1"/>
    <property type="match status" value="1"/>
</dbReference>
<dbReference type="InterPro" id="IPR050248">
    <property type="entry name" value="Polysacc_deacetylase_ArnD"/>
</dbReference>
<evidence type="ECO:0000313" key="3">
    <source>
        <dbReference type="Proteomes" id="UP000054172"/>
    </source>
</evidence>
<dbReference type="Proteomes" id="UP000054172">
    <property type="component" value="Unassembled WGS sequence"/>
</dbReference>
<dbReference type="AlphaFoldDB" id="A0A0Q4B632"/>
<proteinExistence type="predicted"/>
<feature type="domain" description="NodB homology" evidence="1">
    <location>
        <begin position="40"/>
        <end position="218"/>
    </location>
</feature>
<reference evidence="2" key="1">
    <citation type="submission" date="2015-08" db="EMBL/GenBank/DDBJ databases">
        <title>Candidatus Bacteriodes Periocalifornicus.</title>
        <authorList>
            <person name="McLean J.S."/>
            <person name="Kelley S."/>
        </authorList>
    </citation>
    <scope>NUCLEOTIDE SEQUENCE [LARGE SCALE GENOMIC DNA]</scope>
    <source>
        <strain evidence="2">12B</strain>
    </source>
</reference>
<dbReference type="STRING" id="1702214.AL399_07090"/>
<keyword evidence="3" id="KW-1185">Reference proteome</keyword>
<dbReference type="GO" id="GO:0016810">
    <property type="term" value="F:hydrolase activity, acting on carbon-nitrogen (but not peptide) bonds"/>
    <property type="evidence" value="ECO:0007669"/>
    <property type="project" value="InterPro"/>
</dbReference>
<name>A0A0Q4B632_9BACT</name>
<dbReference type="EMBL" id="LIIK01000036">
    <property type="protein sequence ID" value="KQM08473.1"/>
    <property type="molecule type" value="Genomic_DNA"/>
</dbReference>
<protein>
    <recommendedName>
        <fullName evidence="1">NodB homology domain-containing protein</fullName>
    </recommendedName>
</protein>
<dbReference type="Gene3D" id="3.20.20.370">
    <property type="entry name" value="Glycoside hydrolase/deacetylase"/>
    <property type="match status" value="1"/>
</dbReference>
<dbReference type="CDD" id="cd10917">
    <property type="entry name" value="CE4_NodB_like_6s_7s"/>
    <property type="match status" value="1"/>
</dbReference>
<dbReference type="PANTHER" id="PTHR10587:SF125">
    <property type="entry name" value="POLYSACCHARIDE DEACETYLASE YHEN-RELATED"/>
    <property type="match status" value="1"/>
</dbReference>
<dbReference type="InterPro" id="IPR002509">
    <property type="entry name" value="NODB_dom"/>
</dbReference>
<dbReference type="PROSITE" id="PS51677">
    <property type="entry name" value="NODB"/>
    <property type="match status" value="1"/>
</dbReference>
<dbReference type="PATRIC" id="fig|1702214.3.peg.991"/>
<accession>A0A0Q4B632</accession>
<evidence type="ECO:0000259" key="1">
    <source>
        <dbReference type="PROSITE" id="PS51677"/>
    </source>
</evidence>
<gene>
    <name evidence="2" type="ORF">AL399_07090</name>
</gene>
<dbReference type="InterPro" id="IPR011330">
    <property type="entry name" value="Glyco_hydro/deAcase_b/a-brl"/>
</dbReference>
<evidence type="ECO:0000313" key="2">
    <source>
        <dbReference type="EMBL" id="KQM08473.1"/>
    </source>
</evidence>
<organism evidence="2 3">
    <name type="scientific">Candidatus [Bacteroides] periocalifornicus</name>
    <dbReference type="NCBI Taxonomy" id="1702214"/>
    <lineage>
        <taxon>Bacteria</taxon>
        <taxon>Pseudomonadati</taxon>
        <taxon>Bacteroidota</taxon>
    </lineage>
</organism>